<dbReference type="Proteomes" id="UP000839509">
    <property type="component" value="Unassembled WGS sequence"/>
</dbReference>
<reference evidence="2" key="1">
    <citation type="submission" date="2018-11" db="EMBL/GenBank/DDBJ databases">
        <authorList>
            <consortium name="PulseNet: The National Subtyping Network for Foodborne Disease Surveillance"/>
            <person name="Tarr C.L."/>
            <person name="Trees E."/>
            <person name="Katz L.S."/>
            <person name="Carleton-Romer H.A."/>
            <person name="Stroika S."/>
            <person name="Kucerova Z."/>
            <person name="Roache K.F."/>
            <person name="Sabol A.L."/>
            <person name="Besser J."/>
            <person name="Gerner-Smidt P."/>
        </authorList>
    </citation>
    <scope>NUCLEOTIDE SEQUENCE [LARGE SCALE GENOMIC DNA]</scope>
    <source>
        <strain evidence="2">PNUSAS059842</strain>
    </source>
</reference>
<dbReference type="AlphaFoldDB" id="A0A3J4LHF7"/>
<keyword evidence="1" id="KW-0812">Transmembrane</keyword>
<protein>
    <submittedName>
        <fullName evidence="2">Uncharacterized protein</fullName>
    </submittedName>
</protein>
<comment type="caution">
    <text evidence="2">The sequence shown here is derived from an EMBL/GenBank/DDBJ whole genome shotgun (WGS) entry which is preliminary data.</text>
</comment>
<proteinExistence type="predicted"/>
<accession>A0A3J4LHF7</accession>
<sequence length="69" mass="7857">MGCKECIFHNCHFYQKVMCFALSILIVNIICFLYVLYVPIMKNNKKTGINAGNVSNSKINDRRLITGSL</sequence>
<organism evidence="2">
    <name type="scientific">Salmonella enterica</name>
    <name type="common">Salmonella choleraesuis</name>
    <dbReference type="NCBI Taxonomy" id="28901"/>
    <lineage>
        <taxon>Bacteria</taxon>
        <taxon>Pseudomonadati</taxon>
        <taxon>Pseudomonadota</taxon>
        <taxon>Gammaproteobacteria</taxon>
        <taxon>Enterobacterales</taxon>
        <taxon>Enterobacteriaceae</taxon>
        <taxon>Salmonella</taxon>
    </lineage>
</organism>
<keyword evidence="1" id="KW-1133">Transmembrane helix</keyword>
<keyword evidence="1" id="KW-0472">Membrane</keyword>
<dbReference type="EMBL" id="RMTL01000006">
    <property type="protein sequence ID" value="MFK56549.1"/>
    <property type="molecule type" value="Genomic_DNA"/>
</dbReference>
<evidence type="ECO:0000256" key="1">
    <source>
        <dbReference type="SAM" id="Phobius"/>
    </source>
</evidence>
<evidence type="ECO:0000313" key="2">
    <source>
        <dbReference type="EMBL" id="MFK56549.1"/>
    </source>
</evidence>
<gene>
    <name evidence="2" type="ORF">EEM01_10350</name>
</gene>
<feature type="transmembrane region" description="Helical" evidence="1">
    <location>
        <begin position="20"/>
        <end position="40"/>
    </location>
</feature>
<name>A0A3J4LHF7_SALER</name>